<name>A0A224YNI3_9ACAR</name>
<dbReference type="AlphaFoldDB" id="A0A224YNI3"/>
<organism evidence="3">
    <name type="scientific">Rhipicephalus zambeziensis</name>
    <dbReference type="NCBI Taxonomy" id="60191"/>
    <lineage>
        <taxon>Eukaryota</taxon>
        <taxon>Metazoa</taxon>
        <taxon>Ecdysozoa</taxon>
        <taxon>Arthropoda</taxon>
        <taxon>Chelicerata</taxon>
        <taxon>Arachnida</taxon>
        <taxon>Acari</taxon>
        <taxon>Parasitiformes</taxon>
        <taxon>Ixodida</taxon>
        <taxon>Ixodoidea</taxon>
        <taxon>Ixodidae</taxon>
        <taxon>Rhipicephalinae</taxon>
        <taxon>Rhipicephalus</taxon>
        <taxon>Rhipicephalus</taxon>
    </lineage>
</organism>
<dbReference type="Gene3D" id="2.40.128.20">
    <property type="match status" value="1"/>
</dbReference>
<proteinExistence type="predicted"/>
<evidence type="ECO:0000256" key="1">
    <source>
        <dbReference type="SAM" id="MobiDB-lite"/>
    </source>
</evidence>
<sequence>MAINNILLCLMLARICWVHCSGQSDHSQIPQEQRNYMELVGKLLNKSATLFLKRGKGAPLMKNKHICWTSRKQSSMAVGYHHTLSFFDKTKVGKDRWQTRDTYYGVGPRNKLPTVRVDARYGTTRDQNVSGSYELLFAARMCFLLGAKEALPSSIDEHDPDPVPSSEEKSAKNVSSAEATPDVCLLWFRDRTQDDDKQECMGAFVKHCNPNHGQVYRYRKNVCNAKKKKN</sequence>
<feature type="signal peptide" evidence="2">
    <location>
        <begin position="1"/>
        <end position="22"/>
    </location>
</feature>
<feature type="region of interest" description="Disordered" evidence="1">
    <location>
        <begin position="154"/>
        <end position="175"/>
    </location>
</feature>
<keyword evidence="2" id="KW-0732">Signal</keyword>
<evidence type="ECO:0000256" key="2">
    <source>
        <dbReference type="SAM" id="SignalP"/>
    </source>
</evidence>
<protein>
    <submittedName>
        <fullName evidence="3">Lipocalin</fullName>
    </submittedName>
</protein>
<accession>A0A224YNI3</accession>
<dbReference type="EMBL" id="GFPF01004276">
    <property type="protein sequence ID" value="MAA15422.1"/>
    <property type="molecule type" value="Transcribed_RNA"/>
</dbReference>
<feature type="compositionally biased region" description="Basic and acidic residues" evidence="1">
    <location>
        <begin position="155"/>
        <end position="171"/>
    </location>
</feature>
<evidence type="ECO:0000313" key="3">
    <source>
        <dbReference type="EMBL" id="MAA15422.1"/>
    </source>
</evidence>
<dbReference type="InterPro" id="IPR012674">
    <property type="entry name" value="Calycin"/>
</dbReference>
<reference evidence="3" key="1">
    <citation type="journal article" date="2017" name="Parasit. Vectors">
        <title>Sialotranscriptomics of Rhipicephalus zambeziensis reveals intricate expression profiles of secretory proteins and suggests tight temporal transcriptional regulation during blood-feeding.</title>
        <authorList>
            <person name="de Castro M.H."/>
            <person name="de Klerk D."/>
            <person name="Pienaar R."/>
            <person name="Rees D.J.G."/>
            <person name="Mans B.J."/>
        </authorList>
    </citation>
    <scope>NUCLEOTIDE SEQUENCE</scope>
    <source>
        <tissue evidence="3">Salivary glands</tissue>
    </source>
</reference>
<feature type="chain" id="PRO_5012940158" evidence="2">
    <location>
        <begin position="23"/>
        <end position="230"/>
    </location>
</feature>